<keyword evidence="6 8" id="KW-0472">Membrane</keyword>
<comment type="caution">
    <text evidence="13">The sequence shown here is derived from an EMBL/GenBank/DDBJ whole genome shotgun (WGS) entry which is preliminary data.</text>
</comment>
<dbReference type="InterPro" id="IPR039426">
    <property type="entry name" value="TonB-dep_rcpt-like"/>
</dbReference>
<dbReference type="InterPro" id="IPR036942">
    <property type="entry name" value="Beta-barrel_TonB_sf"/>
</dbReference>
<feature type="chain" id="PRO_5045216418" evidence="10">
    <location>
        <begin position="29"/>
        <end position="1023"/>
    </location>
</feature>
<keyword evidence="3 8" id="KW-1134">Transmembrane beta strand</keyword>
<name>A0ABV0BS90_9SPHI</name>
<dbReference type="Pfam" id="PF00593">
    <property type="entry name" value="TonB_dep_Rec_b-barrel"/>
    <property type="match status" value="1"/>
</dbReference>
<dbReference type="InterPro" id="IPR012910">
    <property type="entry name" value="Plug_dom"/>
</dbReference>
<dbReference type="Gene3D" id="2.170.130.10">
    <property type="entry name" value="TonB-dependent receptor, plug domain"/>
    <property type="match status" value="1"/>
</dbReference>
<sequence length="1023" mass="112844">MKKNQKYLIFQVLFVLTVHLGQPTYSHAQSKSTPIVNAAFEGKVVDQVNGKPIVGATVKLQGVTHSVQTDSHGNFQFITGQKLPATVIVSFLGYQSQTVEITSPKSIIKLLPTTSNLDEVVVIGYGTTKKQDVVGAITKINAGEVNKIPVASFDAQLQGKAAGLQVVANSGVPGEGIFVRVRGTTSINSSSDPLYIIDGVFLNNTSLQNANLGGRTTSPLADINPADIESIEVLKDASATAIYGSRGANGVVIVTTKQGSYGAKTKIDFNLSDGFVQADKSTLPHLASGPETAALANEWWINSGIDKPSLNQNFSNRPFRPVNEGGRGLPEEQQTYDRLDFILRNGRVQDYSLGIQGGGNKSRYYIGTGYTDQEAFFKVIDFSRANFKFNFDQQVNERIKIGITSNIARTKRNQARTGDGPQVSLWNSAVSSATYTATHDQEGVATGSDNTYVLVDNYDVNTLSLRYIGSVFAEADILPGLKFRSSFSADYNKYDENQYWNTNTSIGRANNGQATSGISENTTWINEQTLNYQKQFNSVHKITALVGNTLQHNTLNYLYAEGNGFANNSYKLISSASTRTSSQDWTAYSIASFFGRAGYQYSDKYFAEATLRADASSKFGKNNRWGYFPAFAVAWRLKQEDFLKDVNWLNDLKIRTSYGMTGNQSGISNFASRGLWSGGSSYADVIGSPVPGIGPQQLGNDDLKWETTAQYNVGFDAELFKNRLSITLDVYDKYTSNILLQQPIKTSSGFSQYWANVGEVSNKGYELTINSVNIQNQNFTWKSSFNISGNKNKIEKLPTQITQYTRDWVILKEGQSLNSFWLYEQLAVDPKTGNAIFDGQLEDGTVPVSARKIMHNAYPKFYGGLNNSFSYKSFDLSAALSYQFGNYTLNLERYFRERNPTSGGVFENVLNRWQKDGDITDVPRLTSIGNNYTIDQNSRYLEDASFVRLKQLSIGYTLPKSFLSKAGISNARIYFLGSNLFLWTKYTGDPESNVTSNPNAQGLGSFGTPPQPRSFQLGFNLTL</sequence>
<evidence type="ECO:0000256" key="2">
    <source>
        <dbReference type="ARBA" id="ARBA00022448"/>
    </source>
</evidence>
<dbReference type="RefSeq" id="WP_346580687.1">
    <property type="nucleotide sequence ID" value="NZ_JBDJLH010000001.1"/>
</dbReference>
<evidence type="ECO:0000259" key="12">
    <source>
        <dbReference type="Pfam" id="PF07715"/>
    </source>
</evidence>
<evidence type="ECO:0000313" key="14">
    <source>
        <dbReference type="Proteomes" id="UP001409291"/>
    </source>
</evidence>
<keyword evidence="14" id="KW-1185">Reference proteome</keyword>
<keyword evidence="4 8" id="KW-0812">Transmembrane</keyword>
<proteinExistence type="inferred from homology"/>
<reference evidence="13 14" key="1">
    <citation type="submission" date="2024-04" db="EMBL/GenBank/DDBJ databases">
        <title>WGS of bacteria from Torrens River.</title>
        <authorList>
            <person name="Wyrsch E.R."/>
            <person name="Drigo B."/>
        </authorList>
    </citation>
    <scope>NUCLEOTIDE SEQUENCE [LARGE SCALE GENOMIC DNA]</scope>
    <source>
        <strain evidence="13 14">TWI391</strain>
    </source>
</reference>
<evidence type="ECO:0000256" key="7">
    <source>
        <dbReference type="ARBA" id="ARBA00023237"/>
    </source>
</evidence>
<evidence type="ECO:0000259" key="11">
    <source>
        <dbReference type="Pfam" id="PF00593"/>
    </source>
</evidence>
<dbReference type="Proteomes" id="UP001409291">
    <property type="component" value="Unassembled WGS sequence"/>
</dbReference>
<keyword evidence="5 9" id="KW-0798">TonB box</keyword>
<dbReference type="InterPro" id="IPR037066">
    <property type="entry name" value="Plug_dom_sf"/>
</dbReference>
<evidence type="ECO:0000256" key="4">
    <source>
        <dbReference type="ARBA" id="ARBA00022692"/>
    </source>
</evidence>
<dbReference type="SUPFAM" id="SSF49464">
    <property type="entry name" value="Carboxypeptidase regulatory domain-like"/>
    <property type="match status" value="1"/>
</dbReference>
<keyword evidence="10" id="KW-0732">Signal</keyword>
<dbReference type="NCBIfam" id="TIGR04056">
    <property type="entry name" value="OMP_RagA_SusC"/>
    <property type="match status" value="1"/>
</dbReference>
<evidence type="ECO:0000256" key="8">
    <source>
        <dbReference type="PROSITE-ProRule" id="PRU01360"/>
    </source>
</evidence>
<comment type="similarity">
    <text evidence="8 9">Belongs to the TonB-dependent receptor family.</text>
</comment>
<dbReference type="Gene3D" id="2.40.170.20">
    <property type="entry name" value="TonB-dependent receptor, beta-barrel domain"/>
    <property type="match status" value="1"/>
</dbReference>
<gene>
    <name evidence="13" type="ORF">ABE541_04160</name>
</gene>
<dbReference type="InterPro" id="IPR023996">
    <property type="entry name" value="TonB-dep_OMP_SusC/RagA"/>
</dbReference>
<dbReference type="InterPro" id="IPR000531">
    <property type="entry name" value="Beta-barrel_TonB"/>
</dbReference>
<feature type="domain" description="TonB-dependent receptor plug" evidence="12">
    <location>
        <begin position="129"/>
        <end position="251"/>
    </location>
</feature>
<keyword evidence="13" id="KW-0675">Receptor</keyword>
<evidence type="ECO:0000256" key="10">
    <source>
        <dbReference type="SAM" id="SignalP"/>
    </source>
</evidence>
<keyword evidence="7 8" id="KW-0998">Cell outer membrane</keyword>
<dbReference type="InterPro" id="IPR008969">
    <property type="entry name" value="CarboxyPept-like_regulatory"/>
</dbReference>
<dbReference type="NCBIfam" id="TIGR04057">
    <property type="entry name" value="SusC_RagA_signa"/>
    <property type="match status" value="1"/>
</dbReference>
<feature type="signal peptide" evidence="10">
    <location>
        <begin position="1"/>
        <end position="28"/>
    </location>
</feature>
<evidence type="ECO:0000256" key="1">
    <source>
        <dbReference type="ARBA" id="ARBA00004571"/>
    </source>
</evidence>
<protein>
    <submittedName>
        <fullName evidence="13">TonB-dependent receptor</fullName>
    </submittedName>
</protein>
<evidence type="ECO:0000256" key="5">
    <source>
        <dbReference type="ARBA" id="ARBA00023077"/>
    </source>
</evidence>
<feature type="domain" description="TonB-dependent receptor-like beta-barrel" evidence="11">
    <location>
        <begin position="434"/>
        <end position="962"/>
    </location>
</feature>
<comment type="subcellular location">
    <subcellularLocation>
        <location evidence="1 8">Cell outer membrane</location>
        <topology evidence="1 8">Multi-pass membrane protein</topology>
    </subcellularLocation>
</comment>
<accession>A0ABV0BS90</accession>
<evidence type="ECO:0000256" key="6">
    <source>
        <dbReference type="ARBA" id="ARBA00023136"/>
    </source>
</evidence>
<dbReference type="EMBL" id="JBDJNQ010000001">
    <property type="protein sequence ID" value="MEN5376449.1"/>
    <property type="molecule type" value="Genomic_DNA"/>
</dbReference>
<dbReference type="Pfam" id="PF13715">
    <property type="entry name" value="CarbopepD_reg_2"/>
    <property type="match status" value="1"/>
</dbReference>
<evidence type="ECO:0000256" key="3">
    <source>
        <dbReference type="ARBA" id="ARBA00022452"/>
    </source>
</evidence>
<evidence type="ECO:0000313" key="13">
    <source>
        <dbReference type="EMBL" id="MEN5376449.1"/>
    </source>
</evidence>
<dbReference type="PROSITE" id="PS52016">
    <property type="entry name" value="TONB_DEPENDENT_REC_3"/>
    <property type="match status" value="1"/>
</dbReference>
<organism evidence="13 14">
    <name type="scientific">Sphingobacterium kitahiroshimense</name>
    <dbReference type="NCBI Taxonomy" id="470446"/>
    <lineage>
        <taxon>Bacteria</taxon>
        <taxon>Pseudomonadati</taxon>
        <taxon>Bacteroidota</taxon>
        <taxon>Sphingobacteriia</taxon>
        <taxon>Sphingobacteriales</taxon>
        <taxon>Sphingobacteriaceae</taxon>
        <taxon>Sphingobacterium</taxon>
    </lineage>
</organism>
<dbReference type="InterPro" id="IPR023997">
    <property type="entry name" value="TonB-dep_OMP_SusC/RagA_CS"/>
</dbReference>
<dbReference type="SUPFAM" id="SSF56935">
    <property type="entry name" value="Porins"/>
    <property type="match status" value="1"/>
</dbReference>
<dbReference type="Pfam" id="PF07715">
    <property type="entry name" value="Plug"/>
    <property type="match status" value="1"/>
</dbReference>
<evidence type="ECO:0000256" key="9">
    <source>
        <dbReference type="RuleBase" id="RU003357"/>
    </source>
</evidence>
<keyword evidence="2 8" id="KW-0813">Transport</keyword>
<dbReference type="Gene3D" id="2.60.40.1120">
    <property type="entry name" value="Carboxypeptidase-like, regulatory domain"/>
    <property type="match status" value="1"/>
</dbReference>